<dbReference type="Proteomes" id="UP000076881">
    <property type="component" value="Unassembled WGS sequence"/>
</dbReference>
<evidence type="ECO:0000256" key="3">
    <source>
        <dbReference type="ARBA" id="ARBA00023002"/>
    </source>
</evidence>
<evidence type="ECO:0000256" key="4">
    <source>
        <dbReference type="ARBA" id="ARBA00023004"/>
    </source>
</evidence>
<organism evidence="9 10">
    <name type="scientific">Akanthomyces lecanii RCEF 1005</name>
    <dbReference type="NCBI Taxonomy" id="1081108"/>
    <lineage>
        <taxon>Eukaryota</taxon>
        <taxon>Fungi</taxon>
        <taxon>Dikarya</taxon>
        <taxon>Ascomycota</taxon>
        <taxon>Pezizomycotina</taxon>
        <taxon>Sordariomycetes</taxon>
        <taxon>Hypocreomycetidae</taxon>
        <taxon>Hypocreales</taxon>
        <taxon>Cordycipitaceae</taxon>
        <taxon>Akanthomyces</taxon>
        <taxon>Cordyceps confragosa</taxon>
    </lineage>
</organism>
<keyword evidence="3" id="KW-0560">Oxidoreductase</keyword>
<dbReference type="InterPro" id="IPR009770">
    <property type="entry name" value="HGLS"/>
</dbReference>
<dbReference type="EC" id="1.13.11.93" evidence="6"/>
<dbReference type="SMART" id="SM01150">
    <property type="entry name" value="DUF1338"/>
    <property type="match status" value="1"/>
</dbReference>
<keyword evidence="10" id="KW-1185">Reference proteome</keyword>
<dbReference type="Pfam" id="PF07063">
    <property type="entry name" value="HGLS"/>
    <property type="match status" value="1"/>
</dbReference>
<comment type="cofactor">
    <cofactor evidence="1">
        <name>Fe(2+)</name>
        <dbReference type="ChEBI" id="CHEBI:29033"/>
    </cofactor>
</comment>
<dbReference type="AlphaFoldDB" id="A0A168BCW3"/>
<evidence type="ECO:0000256" key="2">
    <source>
        <dbReference type="ARBA" id="ARBA00022964"/>
    </source>
</evidence>
<accession>A0A168BCW3</accession>
<proteinExistence type="inferred from homology"/>
<evidence type="ECO:0000256" key="1">
    <source>
        <dbReference type="ARBA" id="ARBA00001954"/>
    </source>
</evidence>
<reference evidence="9 10" key="1">
    <citation type="journal article" date="2016" name="Genome Biol. Evol.">
        <title>Divergent and convergent evolution of fungal pathogenicity.</title>
        <authorList>
            <person name="Shang Y."/>
            <person name="Xiao G."/>
            <person name="Zheng P."/>
            <person name="Cen K."/>
            <person name="Zhan S."/>
            <person name="Wang C."/>
        </authorList>
    </citation>
    <scope>NUCLEOTIDE SEQUENCE [LARGE SCALE GENOMIC DNA]</scope>
    <source>
        <strain evidence="9 10">RCEF 1005</strain>
    </source>
</reference>
<evidence type="ECO:0000256" key="8">
    <source>
        <dbReference type="ARBA" id="ARBA00035045"/>
    </source>
</evidence>
<evidence type="ECO:0000256" key="5">
    <source>
        <dbReference type="ARBA" id="ARBA00035013"/>
    </source>
</evidence>
<dbReference type="InterPro" id="IPR047869">
    <property type="entry name" value="YdcJ_bac-like"/>
</dbReference>
<dbReference type="EMBL" id="AZHF01000010">
    <property type="protein sequence ID" value="OAA69948.1"/>
    <property type="molecule type" value="Genomic_DNA"/>
</dbReference>
<dbReference type="PANTHER" id="PTHR39479">
    <property type="match status" value="1"/>
</dbReference>
<evidence type="ECO:0000313" key="10">
    <source>
        <dbReference type="Proteomes" id="UP000076881"/>
    </source>
</evidence>
<dbReference type="STRING" id="1081108.A0A168BCW3"/>
<comment type="caution">
    <text evidence="9">The sequence shown here is derived from an EMBL/GenBank/DDBJ whole genome shotgun (WGS) entry which is preliminary data.</text>
</comment>
<keyword evidence="2" id="KW-0223">Dioxygenase</keyword>
<sequence>MSFVAPQKYVDKSDLRADFAAAISAMYKAEVPLYADLIEIVQDINQSLLSCSSLASNLERLTAERHGAIRLGTAHELHTIQRIFKLLDMHPVGYYDLSVAGLPMHATAFRPTSVASLEKNPFRVFTTLLRPELLASARARALAKALLARRNIFSDALVRMLDTADSQDGQLTDAQAKVFVGEALRTFSWQPVAASTDREYEILKAEHPILADIACFKTAHINHLTPRTLDISRAQRTMVERGMRAKERIEGPPPRACPILLRQTSFLALEEQVSFYTDADAGSLVPSTHTARFGEIEQRGAALTPTGRDLYDALLAESAAQSSAGLGPAAADAAAKQVFAAFPDTWESLRGQDLIYCRYAVVKRLERKPAFTGAHKTLLDQLVADGCVEAVPITYEDFLPFSAAGIFRSNLSSASSSEEDLNVQKGGPDQAGLESALGCPFLDIYEWYDGVQRASLEAVGQEFGVDVATLTIQLQKASRVSLSSIY</sequence>
<name>A0A168BCW3_CORDF</name>
<dbReference type="CDD" id="cd16348">
    <property type="entry name" value="VOC_YdcJ_like"/>
    <property type="match status" value="1"/>
</dbReference>
<dbReference type="Gene3D" id="3.10.180.80">
    <property type="entry name" value="Uncharacterised protein PF07063, DUF1338"/>
    <property type="match status" value="1"/>
</dbReference>
<comment type="similarity">
    <text evidence="5">Belongs to the 2-oxoadipate dioxygenase/decarboxylase family.</text>
</comment>
<dbReference type="PANTHER" id="PTHR39479:SF2">
    <property type="entry name" value="2-OXOADIPATE DIOXYGENASE_DECARBOXYLASE"/>
    <property type="match status" value="1"/>
</dbReference>
<evidence type="ECO:0000313" key="9">
    <source>
        <dbReference type="EMBL" id="OAA69948.1"/>
    </source>
</evidence>
<dbReference type="OrthoDB" id="8300246at2759"/>
<evidence type="ECO:0000256" key="6">
    <source>
        <dbReference type="ARBA" id="ARBA00035023"/>
    </source>
</evidence>
<keyword evidence="4" id="KW-0408">Iron</keyword>
<protein>
    <recommendedName>
        <fullName evidence="7">2-oxoadipate dioxygenase/decarboxylase</fullName>
        <ecNumber evidence="6">1.13.11.93</ecNumber>
    </recommendedName>
    <alternativeName>
        <fullName evidence="8">2-hydroxyglutarate synthase</fullName>
    </alternativeName>
</protein>
<gene>
    <name evidence="9" type="ORF">LEL_09764</name>
</gene>
<evidence type="ECO:0000256" key="7">
    <source>
        <dbReference type="ARBA" id="ARBA00035034"/>
    </source>
</evidence>
<dbReference type="GO" id="GO:0051213">
    <property type="term" value="F:dioxygenase activity"/>
    <property type="evidence" value="ECO:0007669"/>
    <property type="project" value="UniProtKB-KW"/>
</dbReference>